<evidence type="ECO:0000256" key="3">
    <source>
        <dbReference type="ARBA" id="ARBA00022448"/>
    </source>
</evidence>
<sequence length="497" mass="51858">MTRTPSPASLGGDGPPAAAPVRAGADEIVAYGEHVLAVEPTGAEPVPAAGRHGRPLQLLWTWTSPNMEFATVFIGVLAVGIFGLGFWPAVLAVVLGTGLGAVAHGFLGLRGPRFGVPQMVAGRSAFGYFGNALPAGLNALSAGIGWFAVNSVSASYALNTLLHWRLLPCLFVVVIVQIAVAFLGHNFIHTAERYTFPVLTAIFLVTSVVILAKSHPSAADGSHAFKGAFLLTLGAAFGYAAGWTPYGSDYTRYLARDTARWKVALWPGLGVFVSCVVLEIAGAASATLVAPKGATLTGAFIHPLPTWLGKLTLLAIAVGGIAANALNIYSGALSFVAMGIKLPAAVRRATVALVFGVAGTLVAWSGLHDSGSRYENFLLVITYWIGPWLAIVFLDAWLGRTRPDEETARMLADPSYRNWSGPLAMAAGTAAGVLLFSNQTDFTGLVPKHYPQIGDIAFAAGFVVAGLLYLALRKVPGLGPATGRPPRVRTAAEPEPA</sequence>
<feature type="transmembrane region" description="Helical" evidence="8">
    <location>
        <begin position="128"/>
        <end position="149"/>
    </location>
</feature>
<evidence type="ECO:0000256" key="8">
    <source>
        <dbReference type="SAM" id="Phobius"/>
    </source>
</evidence>
<feature type="transmembrane region" description="Helical" evidence="8">
    <location>
        <begin position="224"/>
        <end position="242"/>
    </location>
</feature>
<gene>
    <name evidence="9" type="ORF">ITX44_38695</name>
</gene>
<feature type="transmembrane region" description="Helical" evidence="8">
    <location>
        <begin position="59"/>
        <end position="80"/>
    </location>
</feature>
<accession>A0ABS2U5E5</accession>
<evidence type="ECO:0000256" key="7">
    <source>
        <dbReference type="PIRNR" id="PIRNR002744"/>
    </source>
</evidence>
<evidence type="ECO:0000256" key="1">
    <source>
        <dbReference type="ARBA" id="ARBA00004141"/>
    </source>
</evidence>
<evidence type="ECO:0000256" key="2">
    <source>
        <dbReference type="ARBA" id="ARBA00008974"/>
    </source>
</evidence>
<evidence type="ECO:0000313" key="10">
    <source>
        <dbReference type="Proteomes" id="UP000749040"/>
    </source>
</evidence>
<evidence type="ECO:0000256" key="5">
    <source>
        <dbReference type="ARBA" id="ARBA00022989"/>
    </source>
</evidence>
<dbReference type="Gene3D" id="1.10.4160.10">
    <property type="entry name" value="Hydantoin permease"/>
    <property type="match status" value="1"/>
</dbReference>
<feature type="transmembrane region" description="Helical" evidence="8">
    <location>
        <begin position="194"/>
        <end position="212"/>
    </location>
</feature>
<dbReference type="PIRSF" id="PIRSF002744">
    <property type="entry name" value="Pur-cyt_permease"/>
    <property type="match status" value="1"/>
</dbReference>
<feature type="transmembrane region" description="Helical" evidence="8">
    <location>
        <begin position="379"/>
        <end position="398"/>
    </location>
</feature>
<name>A0ABS2U5E5_9ACTN</name>
<keyword evidence="10" id="KW-1185">Reference proteome</keyword>
<feature type="transmembrane region" description="Helical" evidence="8">
    <location>
        <begin position="419"/>
        <end position="436"/>
    </location>
</feature>
<dbReference type="RefSeq" id="WP_205364332.1">
    <property type="nucleotide sequence ID" value="NZ_JADKYB010000036.1"/>
</dbReference>
<dbReference type="PANTHER" id="PTHR31806:SF1">
    <property type="entry name" value="PURINE-CYTOSINE PERMEASE FCY2-RELATED"/>
    <property type="match status" value="1"/>
</dbReference>
<comment type="caution">
    <text evidence="9">The sequence shown here is derived from an EMBL/GenBank/DDBJ whole genome shotgun (WGS) entry which is preliminary data.</text>
</comment>
<protein>
    <submittedName>
        <fullName evidence="9">Cytosine permease</fullName>
    </submittedName>
</protein>
<feature type="transmembrane region" description="Helical" evidence="8">
    <location>
        <begin position="456"/>
        <end position="472"/>
    </location>
</feature>
<reference evidence="9 10" key="1">
    <citation type="submission" date="2021-01" db="EMBL/GenBank/DDBJ databases">
        <title>Streptomyces acididurans sp. nov., isolated from a peat swamp forest soil.</title>
        <authorList>
            <person name="Chantavorakit T."/>
            <person name="Duangmal K."/>
        </authorList>
    </citation>
    <scope>NUCLEOTIDE SEQUENCE [LARGE SCALE GENOMIC DNA]</scope>
    <source>
        <strain evidence="9 10">KK5PA1</strain>
    </source>
</reference>
<keyword evidence="5 8" id="KW-1133">Transmembrane helix</keyword>
<evidence type="ECO:0000256" key="4">
    <source>
        <dbReference type="ARBA" id="ARBA00022692"/>
    </source>
</evidence>
<keyword evidence="4 8" id="KW-0812">Transmembrane</keyword>
<comment type="subcellular location">
    <subcellularLocation>
        <location evidence="1">Membrane</location>
        <topology evidence="1">Multi-pass membrane protein</topology>
    </subcellularLocation>
</comment>
<feature type="transmembrane region" description="Helical" evidence="8">
    <location>
        <begin position="86"/>
        <end position="107"/>
    </location>
</feature>
<feature type="transmembrane region" description="Helical" evidence="8">
    <location>
        <begin position="263"/>
        <end position="291"/>
    </location>
</feature>
<feature type="transmembrane region" description="Helical" evidence="8">
    <location>
        <begin position="349"/>
        <end position="367"/>
    </location>
</feature>
<feature type="transmembrane region" description="Helical" evidence="8">
    <location>
        <begin position="311"/>
        <end position="337"/>
    </location>
</feature>
<dbReference type="InterPro" id="IPR026030">
    <property type="entry name" value="Pur-cyt_permease_Fcy2/21/22"/>
</dbReference>
<dbReference type="EMBL" id="JADKYB010000036">
    <property type="protein sequence ID" value="MBM9510391.1"/>
    <property type="molecule type" value="Genomic_DNA"/>
</dbReference>
<feature type="transmembrane region" description="Helical" evidence="8">
    <location>
        <begin position="161"/>
        <end position="182"/>
    </location>
</feature>
<proteinExistence type="inferred from homology"/>
<dbReference type="Pfam" id="PF02133">
    <property type="entry name" value="Transp_cyt_pur"/>
    <property type="match status" value="1"/>
</dbReference>
<keyword evidence="3 7" id="KW-0813">Transport</keyword>
<evidence type="ECO:0000256" key="6">
    <source>
        <dbReference type="ARBA" id="ARBA00023136"/>
    </source>
</evidence>
<keyword evidence="6 7" id="KW-0472">Membrane</keyword>
<organism evidence="9 10">
    <name type="scientific">Actinacidiphila acididurans</name>
    <dbReference type="NCBI Taxonomy" id="2784346"/>
    <lineage>
        <taxon>Bacteria</taxon>
        <taxon>Bacillati</taxon>
        <taxon>Actinomycetota</taxon>
        <taxon>Actinomycetes</taxon>
        <taxon>Kitasatosporales</taxon>
        <taxon>Streptomycetaceae</taxon>
        <taxon>Actinacidiphila</taxon>
    </lineage>
</organism>
<dbReference type="InterPro" id="IPR001248">
    <property type="entry name" value="Pur-cyt_permease"/>
</dbReference>
<evidence type="ECO:0000313" key="9">
    <source>
        <dbReference type="EMBL" id="MBM9510391.1"/>
    </source>
</evidence>
<dbReference type="PANTHER" id="PTHR31806">
    <property type="entry name" value="PURINE-CYTOSINE PERMEASE FCY2-RELATED"/>
    <property type="match status" value="1"/>
</dbReference>
<comment type="similarity">
    <text evidence="2 7">Belongs to the purine-cytosine permease (2.A.39) family.</text>
</comment>
<dbReference type="Proteomes" id="UP000749040">
    <property type="component" value="Unassembled WGS sequence"/>
</dbReference>